<feature type="compositionally biased region" description="Basic and acidic residues" evidence="1">
    <location>
        <begin position="58"/>
        <end position="114"/>
    </location>
</feature>
<proteinExistence type="predicted"/>
<evidence type="ECO:0000256" key="1">
    <source>
        <dbReference type="SAM" id="MobiDB-lite"/>
    </source>
</evidence>
<feature type="compositionally biased region" description="Polar residues" evidence="1">
    <location>
        <begin position="122"/>
        <end position="134"/>
    </location>
</feature>
<reference evidence="2" key="1">
    <citation type="submission" date="2020-05" db="EMBL/GenBank/DDBJ databases">
        <title>WGS assembly of Panicum virgatum.</title>
        <authorList>
            <person name="Lovell J.T."/>
            <person name="Jenkins J."/>
            <person name="Shu S."/>
            <person name="Juenger T.E."/>
            <person name="Schmutz J."/>
        </authorList>
    </citation>
    <scope>NUCLEOTIDE SEQUENCE</scope>
    <source>
        <strain evidence="2">AP13</strain>
    </source>
</reference>
<keyword evidence="3" id="KW-1185">Reference proteome</keyword>
<evidence type="ECO:0000313" key="3">
    <source>
        <dbReference type="Proteomes" id="UP000823388"/>
    </source>
</evidence>
<organism evidence="2 3">
    <name type="scientific">Panicum virgatum</name>
    <name type="common">Blackwell switchgrass</name>
    <dbReference type="NCBI Taxonomy" id="38727"/>
    <lineage>
        <taxon>Eukaryota</taxon>
        <taxon>Viridiplantae</taxon>
        <taxon>Streptophyta</taxon>
        <taxon>Embryophyta</taxon>
        <taxon>Tracheophyta</taxon>
        <taxon>Spermatophyta</taxon>
        <taxon>Magnoliopsida</taxon>
        <taxon>Liliopsida</taxon>
        <taxon>Poales</taxon>
        <taxon>Poaceae</taxon>
        <taxon>PACMAD clade</taxon>
        <taxon>Panicoideae</taxon>
        <taxon>Panicodae</taxon>
        <taxon>Paniceae</taxon>
        <taxon>Panicinae</taxon>
        <taxon>Panicum</taxon>
        <taxon>Panicum sect. Hiantes</taxon>
    </lineage>
</organism>
<feature type="compositionally biased region" description="Low complexity" evidence="1">
    <location>
        <begin position="18"/>
        <end position="28"/>
    </location>
</feature>
<feature type="region of interest" description="Disordered" evidence="1">
    <location>
        <begin position="1"/>
        <end position="134"/>
    </location>
</feature>
<accession>A0A8T0URF4</accession>
<feature type="compositionally biased region" description="Basic residues" evidence="1">
    <location>
        <begin position="1"/>
        <end position="17"/>
    </location>
</feature>
<gene>
    <name evidence="2" type="ORF">PVAP13_3KG362797</name>
</gene>
<evidence type="ECO:0000313" key="2">
    <source>
        <dbReference type="EMBL" id="KAG2624698.1"/>
    </source>
</evidence>
<dbReference type="AlphaFoldDB" id="A0A8T0URF4"/>
<dbReference type="Proteomes" id="UP000823388">
    <property type="component" value="Chromosome 3K"/>
</dbReference>
<comment type="caution">
    <text evidence="2">The sequence shown here is derived from an EMBL/GenBank/DDBJ whole genome shotgun (WGS) entry which is preliminary data.</text>
</comment>
<dbReference type="EMBL" id="CM029041">
    <property type="protein sequence ID" value="KAG2624698.1"/>
    <property type="molecule type" value="Genomic_DNA"/>
</dbReference>
<name>A0A8T0URF4_PANVG</name>
<sequence>MAARRGRRGRLQGRRRGTAAARTAPRLVRVGRPRGRAQGRGPFPVSGMGRRGRGGGAGEREGEARAARAGRRPGEAVERDAEGEGSVGKRDREASAAATPRERTAREGRWEARERRRGGARQGSQAEEPSNCEI</sequence>
<protein>
    <submittedName>
        <fullName evidence="2">Uncharacterized protein</fullName>
    </submittedName>
</protein>